<evidence type="ECO:0000313" key="2">
    <source>
        <dbReference type="Proteomes" id="UP000254720"/>
    </source>
</evidence>
<comment type="caution">
    <text evidence="1">The sequence shown here is derived from an EMBL/GenBank/DDBJ whole genome shotgun (WGS) entry which is preliminary data.</text>
</comment>
<sequence>MTTKIQNKKYSKFIDAVPTSHSLYYLVENDPDTADGILDLILENDDLFLHYITNIDQLGVFVSTFKYRQDEILSRVLIFPTASELISDTDAFIRLLALFQLPKQQHWIAEVFTSNETLFKKILPDEDTLRIVERYLPAYFLADLYKIYNHPPEEIVKIAIETTHFRLLDLLQNVLQRKQQCQLLGAGETDRLMATIQQYQTDKNENLDAAVAVSLEELKKVLLAKIPSLFNLCLNFFSTPKSSGTDLSPLPDPLRTAITNRRFIAK</sequence>
<organism evidence="1 2">
    <name type="scientific">Aquicella lusitana</name>
    <dbReference type="NCBI Taxonomy" id="254246"/>
    <lineage>
        <taxon>Bacteria</taxon>
        <taxon>Pseudomonadati</taxon>
        <taxon>Pseudomonadota</taxon>
        <taxon>Gammaproteobacteria</taxon>
        <taxon>Legionellales</taxon>
        <taxon>Coxiellaceae</taxon>
        <taxon>Aquicella</taxon>
    </lineage>
</organism>
<reference evidence="1 2" key="1">
    <citation type="submission" date="2018-07" db="EMBL/GenBank/DDBJ databases">
        <title>Genomic Encyclopedia of Type Strains, Phase IV (KMG-IV): sequencing the most valuable type-strain genomes for metagenomic binning, comparative biology and taxonomic classification.</title>
        <authorList>
            <person name="Goeker M."/>
        </authorList>
    </citation>
    <scope>NUCLEOTIDE SEQUENCE [LARGE SCALE GENOMIC DNA]</scope>
    <source>
        <strain evidence="1 2">DSM 16500</strain>
    </source>
</reference>
<proteinExistence type="predicted"/>
<protein>
    <recommendedName>
        <fullName evidence="3">DUF4123 domain-containing protein</fullName>
    </recommendedName>
</protein>
<keyword evidence="2" id="KW-1185">Reference proteome</keyword>
<dbReference type="RefSeq" id="WP_114833553.1">
    <property type="nucleotide sequence ID" value="NZ_LR699114.1"/>
</dbReference>
<dbReference type="EMBL" id="QQAX01000003">
    <property type="protein sequence ID" value="RDI48074.1"/>
    <property type="molecule type" value="Genomic_DNA"/>
</dbReference>
<name>A0A370GZH8_9COXI</name>
<evidence type="ECO:0000313" key="1">
    <source>
        <dbReference type="EMBL" id="RDI48074.1"/>
    </source>
</evidence>
<gene>
    <name evidence="1" type="ORF">C8D86_10339</name>
</gene>
<accession>A0A370GZH8</accession>
<dbReference type="AlphaFoldDB" id="A0A370GZH8"/>
<evidence type="ECO:0008006" key="3">
    <source>
        <dbReference type="Google" id="ProtNLM"/>
    </source>
</evidence>
<dbReference type="Proteomes" id="UP000254720">
    <property type="component" value="Unassembled WGS sequence"/>
</dbReference>